<dbReference type="AlphaFoldDB" id="A0A543IEE3"/>
<evidence type="ECO:0000313" key="5">
    <source>
        <dbReference type="EMBL" id="TQM68953.1"/>
    </source>
</evidence>
<dbReference type="InterPro" id="IPR041121">
    <property type="entry name" value="SDH_C"/>
</dbReference>
<dbReference type="InterPro" id="IPR046346">
    <property type="entry name" value="Aminoacid_DH-like_N_sf"/>
</dbReference>
<comment type="caution">
    <text evidence="5">The sequence shown here is derived from an EMBL/GenBank/DDBJ whole genome shotgun (WGS) entry which is preliminary data.</text>
</comment>
<sequence length="281" mass="28304">MGETGRRAAVLGAPIAHSLSPVLHRAAYAAMGLDDWSYAAIECREEDLAGFLDGLGPEWAGLSLTMPLKRVALGLVDEVSDLAVKVGGVNTVVLRDGRRLGDNTDVHGIVTALTEAGVEVPGPGGAPPLVLGGGATAASALAALAALGAKEAVLAVRSPERAADAARVGERFGLAVRVTTLDRVAGRLSAGLVVSTLPGRAADAFAGPVAASGAALFDVVYAPWPTALAVAVEKAGGTVVGGFEMLLHQAVRQVALMTGREDVPVAAMRAAGEAELARRAA</sequence>
<dbReference type="NCBIfam" id="NF001311">
    <property type="entry name" value="PRK00258.1-3"/>
    <property type="match status" value="1"/>
</dbReference>
<organism evidence="5 6">
    <name type="scientific">Actinomadura hallensis</name>
    <dbReference type="NCBI Taxonomy" id="337895"/>
    <lineage>
        <taxon>Bacteria</taxon>
        <taxon>Bacillati</taxon>
        <taxon>Actinomycetota</taxon>
        <taxon>Actinomycetes</taxon>
        <taxon>Streptosporangiales</taxon>
        <taxon>Thermomonosporaceae</taxon>
        <taxon>Actinomadura</taxon>
    </lineage>
</organism>
<evidence type="ECO:0000259" key="4">
    <source>
        <dbReference type="Pfam" id="PF18317"/>
    </source>
</evidence>
<dbReference type="PANTHER" id="PTHR21089">
    <property type="entry name" value="SHIKIMATE DEHYDROGENASE"/>
    <property type="match status" value="1"/>
</dbReference>
<dbReference type="SUPFAM" id="SSF51735">
    <property type="entry name" value="NAD(P)-binding Rossmann-fold domains"/>
    <property type="match status" value="1"/>
</dbReference>
<dbReference type="Gene3D" id="3.40.50.10860">
    <property type="entry name" value="Leucine Dehydrogenase, chain A, domain 1"/>
    <property type="match status" value="1"/>
</dbReference>
<dbReference type="Gene3D" id="3.40.50.720">
    <property type="entry name" value="NAD(P)-binding Rossmann-like Domain"/>
    <property type="match status" value="1"/>
</dbReference>
<dbReference type="GO" id="GO:0009073">
    <property type="term" value="P:aromatic amino acid family biosynthetic process"/>
    <property type="evidence" value="ECO:0007669"/>
    <property type="project" value="UniProtKB-KW"/>
</dbReference>
<name>A0A543IEE3_9ACTN</name>
<keyword evidence="6" id="KW-1185">Reference proteome</keyword>
<feature type="domain" description="SDH C-terminal" evidence="4">
    <location>
        <begin position="242"/>
        <end position="271"/>
    </location>
</feature>
<dbReference type="Proteomes" id="UP000316706">
    <property type="component" value="Unassembled WGS sequence"/>
</dbReference>
<keyword evidence="2" id="KW-0028">Amino-acid biosynthesis</keyword>
<dbReference type="GO" id="GO:0019632">
    <property type="term" value="P:shikimate metabolic process"/>
    <property type="evidence" value="ECO:0007669"/>
    <property type="project" value="TreeGrafter"/>
</dbReference>
<keyword evidence="2" id="KW-0057">Aromatic amino acid biosynthesis</keyword>
<evidence type="ECO:0000313" key="6">
    <source>
        <dbReference type="Proteomes" id="UP000316706"/>
    </source>
</evidence>
<evidence type="ECO:0000256" key="2">
    <source>
        <dbReference type="ARBA" id="ARBA00023141"/>
    </source>
</evidence>
<comment type="pathway">
    <text evidence="1">Metabolic intermediate biosynthesis; chorismate biosynthesis; chorismate from D-erythrose 4-phosphate and phosphoenolpyruvate: step 4/7.</text>
</comment>
<dbReference type="PANTHER" id="PTHR21089:SF1">
    <property type="entry name" value="BIFUNCTIONAL 3-DEHYDROQUINATE DEHYDRATASE_SHIKIMATE DEHYDROGENASE, CHLOROPLASTIC"/>
    <property type="match status" value="1"/>
</dbReference>
<dbReference type="SUPFAM" id="SSF53223">
    <property type="entry name" value="Aminoacid dehydrogenase-like, N-terminal domain"/>
    <property type="match status" value="1"/>
</dbReference>
<evidence type="ECO:0000256" key="1">
    <source>
        <dbReference type="ARBA" id="ARBA00004871"/>
    </source>
</evidence>
<dbReference type="Pfam" id="PF08501">
    <property type="entry name" value="Shikimate_dh_N"/>
    <property type="match status" value="1"/>
</dbReference>
<dbReference type="Pfam" id="PF18317">
    <property type="entry name" value="SDH_C"/>
    <property type="match status" value="1"/>
</dbReference>
<gene>
    <name evidence="5" type="ORF">FHX41_2629</name>
</gene>
<dbReference type="OrthoDB" id="9776868at2"/>
<protein>
    <submittedName>
        <fullName evidence="5">Shikimate dehydrogenase</fullName>
    </submittedName>
</protein>
<dbReference type="GO" id="GO:0050661">
    <property type="term" value="F:NADP binding"/>
    <property type="evidence" value="ECO:0007669"/>
    <property type="project" value="TreeGrafter"/>
</dbReference>
<dbReference type="InterPro" id="IPR022893">
    <property type="entry name" value="Shikimate_DH_fam"/>
</dbReference>
<dbReference type="RefSeq" id="WP_141968728.1">
    <property type="nucleotide sequence ID" value="NZ_VFPO01000001.1"/>
</dbReference>
<dbReference type="EMBL" id="VFPO01000001">
    <property type="protein sequence ID" value="TQM68953.1"/>
    <property type="molecule type" value="Genomic_DNA"/>
</dbReference>
<evidence type="ECO:0000259" key="3">
    <source>
        <dbReference type="Pfam" id="PF08501"/>
    </source>
</evidence>
<dbReference type="InterPro" id="IPR036291">
    <property type="entry name" value="NAD(P)-bd_dom_sf"/>
</dbReference>
<proteinExistence type="predicted"/>
<dbReference type="GO" id="GO:0005829">
    <property type="term" value="C:cytosol"/>
    <property type="evidence" value="ECO:0007669"/>
    <property type="project" value="TreeGrafter"/>
</dbReference>
<reference evidence="5 6" key="1">
    <citation type="submission" date="2019-06" db="EMBL/GenBank/DDBJ databases">
        <title>Sequencing the genomes of 1000 actinobacteria strains.</title>
        <authorList>
            <person name="Klenk H.-P."/>
        </authorList>
    </citation>
    <scope>NUCLEOTIDE SEQUENCE [LARGE SCALE GENOMIC DNA]</scope>
    <source>
        <strain evidence="5 6">DSM 45043</strain>
    </source>
</reference>
<dbReference type="InterPro" id="IPR013708">
    <property type="entry name" value="Shikimate_DH-bd_N"/>
</dbReference>
<accession>A0A543IEE3</accession>
<dbReference type="GO" id="GO:0009423">
    <property type="term" value="P:chorismate biosynthetic process"/>
    <property type="evidence" value="ECO:0007669"/>
    <property type="project" value="TreeGrafter"/>
</dbReference>
<dbReference type="GO" id="GO:0004764">
    <property type="term" value="F:shikimate 3-dehydrogenase (NADP+) activity"/>
    <property type="evidence" value="ECO:0007669"/>
    <property type="project" value="InterPro"/>
</dbReference>
<feature type="domain" description="Shikimate dehydrogenase substrate binding N-terminal" evidence="3">
    <location>
        <begin position="10"/>
        <end position="92"/>
    </location>
</feature>